<reference evidence="7 8" key="1">
    <citation type="submission" date="2020-08" db="EMBL/GenBank/DDBJ databases">
        <title>Genomic Encyclopedia of Type Strains, Phase IV (KMG-IV): sequencing the most valuable type-strain genomes for metagenomic binning, comparative biology and taxonomic classification.</title>
        <authorList>
            <person name="Goeker M."/>
        </authorList>
    </citation>
    <scope>NUCLEOTIDE SEQUENCE [LARGE SCALE GENOMIC DNA]</scope>
    <source>
        <strain evidence="7 8">DSM 27057</strain>
    </source>
</reference>
<accession>A0A7W6G6Q4</accession>
<keyword evidence="3 5" id="KW-1133">Transmembrane helix</keyword>
<dbReference type="PANTHER" id="PTHR10846:SF8">
    <property type="entry name" value="INNER MEMBRANE PROTEIN YRBG"/>
    <property type="match status" value="1"/>
</dbReference>
<evidence type="ECO:0000313" key="7">
    <source>
        <dbReference type="EMBL" id="MBB3955573.1"/>
    </source>
</evidence>
<dbReference type="Pfam" id="PF01699">
    <property type="entry name" value="Na_Ca_ex"/>
    <property type="match status" value="2"/>
</dbReference>
<dbReference type="GO" id="GO:0008273">
    <property type="term" value="F:calcium, potassium:sodium antiporter activity"/>
    <property type="evidence" value="ECO:0007669"/>
    <property type="project" value="TreeGrafter"/>
</dbReference>
<dbReference type="InterPro" id="IPR044880">
    <property type="entry name" value="NCX_ion-bd_dom_sf"/>
</dbReference>
<comment type="caution">
    <text evidence="7">The sequence shown here is derived from an EMBL/GenBank/DDBJ whole genome shotgun (WGS) entry which is preliminary data.</text>
</comment>
<dbReference type="Gene3D" id="1.20.1420.30">
    <property type="entry name" value="NCX, central ion-binding region"/>
    <property type="match status" value="1"/>
</dbReference>
<evidence type="ECO:0000259" key="6">
    <source>
        <dbReference type="Pfam" id="PF01699"/>
    </source>
</evidence>
<dbReference type="GO" id="GO:0005886">
    <property type="term" value="C:plasma membrane"/>
    <property type="evidence" value="ECO:0007669"/>
    <property type="project" value="TreeGrafter"/>
</dbReference>
<protein>
    <submittedName>
        <fullName evidence="7">Cation:H+ antiporter</fullName>
    </submittedName>
</protein>
<keyword evidence="4 5" id="KW-0472">Membrane</keyword>
<feature type="transmembrane region" description="Helical" evidence="5">
    <location>
        <begin position="255"/>
        <end position="281"/>
    </location>
</feature>
<evidence type="ECO:0000256" key="4">
    <source>
        <dbReference type="ARBA" id="ARBA00023136"/>
    </source>
</evidence>
<evidence type="ECO:0000256" key="5">
    <source>
        <dbReference type="SAM" id="Phobius"/>
    </source>
</evidence>
<feature type="transmembrane region" description="Helical" evidence="5">
    <location>
        <begin position="184"/>
        <end position="206"/>
    </location>
</feature>
<proteinExistence type="predicted"/>
<name>A0A7W6G6Q4_9SPHN</name>
<dbReference type="GO" id="GO:0006874">
    <property type="term" value="P:intracellular calcium ion homeostasis"/>
    <property type="evidence" value="ECO:0007669"/>
    <property type="project" value="TreeGrafter"/>
</dbReference>
<evidence type="ECO:0000256" key="2">
    <source>
        <dbReference type="ARBA" id="ARBA00022692"/>
    </source>
</evidence>
<evidence type="ECO:0000313" key="8">
    <source>
        <dbReference type="Proteomes" id="UP000548867"/>
    </source>
</evidence>
<feature type="transmembrane region" description="Helical" evidence="5">
    <location>
        <begin position="287"/>
        <end position="305"/>
    </location>
</feature>
<organism evidence="7 8">
    <name type="scientific">Novosphingobium sediminicola</name>
    <dbReference type="NCBI Taxonomy" id="563162"/>
    <lineage>
        <taxon>Bacteria</taxon>
        <taxon>Pseudomonadati</taxon>
        <taxon>Pseudomonadota</taxon>
        <taxon>Alphaproteobacteria</taxon>
        <taxon>Sphingomonadales</taxon>
        <taxon>Sphingomonadaceae</taxon>
        <taxon>Novosphingobium</taxon>
    </lineage>
</organism>
<keyword evidence="2 5" id="KW-0812">Transmembrane</keyword>
<dbReference type="PANTHER" id="PTHR10846">
    <property type="entry name" value="SODIUM/POTASSIUM/CALCIUM EXCHANGER"/>
    <property type="match status" value="1"/>
</dbReference>
<dbReference type="RefSeq" id="WP_183626014.1">
    <property type="nucleotide sequence ID" value="NZ_JACIDX010000009.1"/>
</dbReference>
<evidence type="ECO:0000256" key="1">
    <source>
        <dbReference type="ARBA" id="ARBA00004141"/>
    </source>
</evidence>
<dbReference type="InterPro" id="IPR004837">
    <property type="entry name" value="NaCa_Exmemb"/>
</dbReference>
<comment type="subcellular location">
    <subcellularLocation>
        <location evidence="1">Membrane</location>
        <topology evidence="1">Multi-pass membrane protein</topology>
    </subcellularLocation>
</comment>
<feature type="transmembrane region" description="Helical" evidence="5">
    <location>
        <begin position="79"/>
        <end position="103"/>
    </location>
</feature>
<dbReference type="AlphaFoldDB" id="A0A7W6G6Q4"/>
<sequence length="335" mass="35312">MSSLTITIALLLGSAVVIYLACEYFVNGVEWVGEKLDVGQKATGTILAAFGTALPESVVTLVAVAFGTGAAAKELGVGAALGGPLALSTIAYATVGVVLLLTGRRLTATADIARVFRHLSKDQGWFLAIFAAKITLGLIAFSWKPWLGVLFLAAYALYVRQELGGEGDDAEEGIEPLKFQPRRAVPATAMAVFQVLVALVVIFIASQTFVRQLEVLGPALGLRPQLLALLFSPIATELPETMNAIIWVRQGKYKLALANISGAMMIQATIPTALGLFFTPWLLTPPLLVAAGATMAAILIMFLVFRRGMASRGLLAGMGLLYLVFAGVIAALHLG</sequence>
<dbReference type="Proteomes" id="UP000548867">
    <property type="component" value="Unassembled WGS sequence"/>
</dbReference>
<feature type="domain" description="Sodium/calcium exchanger membrane region" evidence="6">
    <location>
        <begin position="8"/>
        <end position="159"/>
    </location>
</feature>
<feature type="transmembrane region" description="Helical" evidence="5">
    <location>
        <begin position="6"/>
        <end position="26"/>
    </location>
</feature>
<feature type="transmembrane region" description="Helical" evidence="5">
    <location>
        <begin position="124"/>
        <end position="140"/>
    </location>
</feature>
<dbReference type="GO" id="GO:0005262">
    <property type="term" value="F:calcium channel activity"/>
    <property type="evidence" value="ECO:0007669"/>
    <property type="project" value="TreeGrafter"/>
</dbReference>
<dbReference type="InterPro" id="IPR004481">
    <property type="entry name" value="K/Na/Ca-exchanger"/>
</dbReference>
<gene>
    <name evidence="7" type="ORF">GGR38_002529</name>
</gene>
<evidence type="ECO:0000256" key="3">
    <source>
        <dbReference type="ARBA" id="ARBA00022989"/>
    </source>
</evidence>
<keyword evidence="8" id="KW-1185">Reference proteome</keyword>
<feature type="transmembrane region" description="Helical" evidence="5">
    <location>
        <begin position="314"/>
        <end position="334"/>
    </location>
</feature>
<feature type="domain" description="Sodium/calcium exchanger membrane region" evidence="6">
    <location>
        <begin position="192"/>
        <end position="327"/>
    </location>
</feature>
<dbReference type="EMBL" id="JACIDX010000009">
    <property type="protein sequence ID" value="MBB3955573.1"/>
    <property type="molecule type" value="Genomic_DNA"/>
</dbReference>
<feature type="transmembrane region" description="Helical" evidence="5">
    <location>
        <begin position="46"/>
        <end position="67"/>
    </location>
</feature>